<dbReference type="SUPFAM" id="SSF56601">
    <property type="entry name" value="beta-lactamase/transpeptidase-like"/>
    <property type="match status" value="1"/>
</dbReference>
<comment type="similarity">
    <text evidence="1 9">Belongs to the peptidase S11 family.</text>
</comment>
<evidence type="ECO:0000256" key="8">
    <source>
        <dbReference type="PIRSR" id="PIRSR618044-2"/>
    </source>
</evidence>
<dbReference type="AlphaFoldDB" id="A0A4Y3VUT1"/>
<dbReference type="OrthoDB" id="3530815at2"/>
<evidence type="ECO:0000256" key="9">
    <source>
        <dbReference type="RuleBase" id="RU004016"/>
    </source>
</evidence>
<keyword evidence="4" id="KW-0133">Cell shape</keyword>
<keyword evidence="3" id="KW-0378">Hydrolase</keyword>
<organism evidence="11 12">
    <name type="scientific">Streptomyces spinoverrucosus</name>
    <dbReference type="NCBI Taxonomy" id="284043"/>
    <lineage>
        <taxon>Bacteria</taxon>
        <taxon>Bacillati</taxon>
        <taxon>Actinomycetota</taxon>
        <taxon>Actinomycetes</taxon>
        <taxon>Kitasatosporales</taxon>
        <taxon>Streptomycetaceae</taxon>
        <taxon>Streptomyces</taxon>
    </lineage>
</organism>
<dbReference type="EMBL" id="BJND01000146">
    <property type="protein sequence ID" value="GEC10724.1"/>
    <property type="molecule type" value="Genomic_DNA"/>
</dbReference>
<dbReference type="PRINTS" id="PR00725">
    <property type="entry name" value="DADACBPTASE1"/>
</dbReference>
<evidence type="ECO:0000313" key="12">
    <source>
        <dbReference type="Proteomes" id="UP000317881"/>
    </source>
</evidence>
<feature type="binding site" evidence="8">
    <location>
        <position position="249"/>
    </location>
    <ligand>
        <name>substrate</name>
    </ligand>
</feature>
<dbReference type="Proteomes" id="UP000317881">
    <property type="component" value="Unassembled WGS sequence"/>
</dbReference>
<dbReference type="InterPro" id="IPR001967">
    <property type="entry name" value="Peptidase_S11_N"/>
</dbReference>
<proteinExistence type="inferred from homology"/>
<dbReference type="Pfam" id="PF00768">
    <property type="entry name" value="Peptidase_S11"/>
    <property type="match status" value="1"/>
</dbReference>
<feature type="active site" description="Acyl-ester intermediate" evidence="7">
    <location>
        <position position="83"/>
    </location>
</feature>
<dbReference type="GO" id="GO:0009252">
    <property type="term" value="P:peptidoglycan biosynthetic process"/>
    <property type="evidence" value="ECO:0007669"/>
    <property type="project" value="UniProtKB-KW"/>
</dbReference>
<dbReference type="InterPro" id="IPR012338">
    <property type="entry name" value="Beta-lactam/transpept-like"/>
</dbReference>
<protein>
    <recommendedName>
        <fullName evidence="10">Peptidase S11 D-alanyl-D-alanine carboxypeptidase A N-terminal domain-containing protein</fullName>
    </recommendedName>
</protein>
<accession>A0A4Y3VUT1</accession>
<dbReference type="GO" id="GO:0006508">
    <property type="term" value="P:proteolysis"/>
    <property type="evidence" value="ECO:0007669"/>
    <property type="project" value="InterPro"/>
</dbReference>
<evidence type="ECO:0000256" key="5">
    <source>
        <dbReference type="ARBA" id="ARBA00022984"/>
    </source>
</evidence>
<evidence type="ECO:0000256" key="2">
    <source>
        <dbReference type="ARBA" id="ARBA00022729"/>
    </source>
</evidence>
<evidence type="ECO:0000256" key="1">
    <source>
        <dbReference type="ARBA" id="ARBA00007164"/>
    </source>
</evidence>
<evidence type="ECO:0000256" key="7">
    <source>
        <dbReference type="PIRSR" id="PIRSR618044-1"/>
    </source>
</evidence>
<sequence>MGVSRRHRLLRLLLTFALTASVGSVSWLLLGDGGSSWLGSRDPSRVVAQLDLPWPQAGQASVEVEGLGKVGTRGEQVPVAIASLTKVMMTAYVVLKEHPLTGEESGPEITVDREAGAESFSTVESTAPLRAGDRLSQRRLLELMLLPSGSNVARLLARWDAGSQEAFVAKMNRSAAQLRMEQTTYTDASGIKPTTRSTSEDQLKLARAAMANDVFRSIVSMRSTTAPGTAVPLRSTNKLLDEPGVIGLKTGSTTPAGGNLLRAAVLEGPMAGGWPWELCCGKPLTPRWSRPGSRSSRPVAHCWRHCVANCRGTCPDAPTGSGVGVCPGFGTRRRRSGGGLRSGECSLAVHRCGHHRQATRGRVGLVGHVEGCGRAAAAVPVGEEVPGTSRRLGMGAVGLCCCLGPCRTGGRWLRRRAVRVPFGWLILRPWDGFRVGWLVTVAGGPHEVGSRQ</sequence>
<evidence type="ECO:0000313" key="11">
    <source>
        <dbReference type="EMBL" id="GEC10724.1"/>
    </source>
</evidence>
<evidence type="ECO:0000256" key="6">
    <source>
        <dbReference type="ARBA" id="ARBA00023316"/>
    </source>
</evidence>
<feature type="active site" description="Proton acceptor" evidence="7">
    <location>
        <position position="86"/>
    </location>
</feature>
<gene>
    <name evidence="11" type="ORF">SSP24_83790</name>
</gene>
<dbReference type="GO" id="GO:0009002">
    <property type="term" value="F:serine-type D-Ala-D-Ala carboxypeptidase activity"/>
    <property type="evidence" value="ECO:0007669"/>
    <property type="project" value="InterPro"/>
</dbReference>
<keyword evidence="5" id="KW-0573">Peptidoglycan synthesis</keyword>
<dbReference type="PANTHER" id="PTHR21581">
    <property type="entry name" value="D-ALANYL-D-ALANINE CARBOXYPEPTIDASE"/>
    <property type="match status" value="1"/>
</dbReference>
<evidence type="ECO:0000256" key="4">
    <source>
        <dbReference type="ARBA" id="ARBA00022960"/>
    </source>
</evidence>
<evidence type="ECO:0000259" key="10">
    <source>
        <dbReference type="Pfam" id="PF00768"/>
    </source>
</evidence>
<keyword evidence="6" id="KW-0961">Cell wall biogenesis/degradation</keyword>
<dbReference type="GO" id="GO:0071555">
    <property type="term" value="P:cell wall organization"/>
    <property type="evidence" value="ECO:0007669"/>
    <property type="project" value="UniProtKB-KW"/>
</dbReference>
<dbReference type="GO" id="GO:0008360">
    <property type="term" value="P:regulation of cell shape"/>
    <property type="evidence" value="ECO:0007669"/>
    <property type="project" value="UniProtKB-KW"/>
</dbReference>
<dbReference type="Gene3D" id="3.40.710.10">
    <property type="entry name" value="DD-peptidase/beta-lactamase superfamily"/>
    <property type="match status" value="1"/>
</dbReference>
<dbReference type="InterPro" id="IPR018044">
    <property type="entry name" value="Peptidase_S11"/>
</dbReference>
<comment type="caution">
    <text evidence="11">The sequence shown here is derived from an EMBL/GenBank/DDBJ whole genome shotgun (WGS) entry which is preliminary data.</text>
</comment>
<dbReference type="PANTHER" id="PTHR21581:SF33">
    <property type="entry name" value="D-ALANYL-D-ALANINE CARBOXYPEPTIDASE DACB"/>
    <property type="match status" value="1"/>
</dbReference>
<feature type="active site" evidence="7">
    <location>
        <position position="148"/>
    </location>
</feature>
<evidence type="ECO:0000256" key="3">
    <source>
        <dbReference type="ARBA" id="ARBA00022801"/>
    </source>
</evidence>
<keyword evidence="2" id="KW-0732">Signal</keyword>
<feature type="domain" description="Peptidase S11 D-alanyl-D-alanine carboxypeptidase A N-terminal" evidence="10">
    <location>
        <begin position="75"/>
        <end position="265"/>
    </location>
</feature>
<reference evidence="11 12" key="1">
    <citation type="submission" date="2019-06" db="EMBL/GenBank/DDBJ databases">
        <title>Whole genome shotgun sequence of Streptomyces spinoverrucosus NBRC 14228.</title>
        <authorList>
            <person name="Hosoyama A."/>
            <person name="Uohara A."/>
            <person name="Ohji S."/>
            <person name="Ichikawa N."/>
        </authorList>
    </citation>
    <scope>NUCLEOTIDE SEQUENCE [LARGE SCALE GENOMIC DNA]</scope>
    <source>
        <strain evidence="11 12">NBRC 14228</strain>
    </source>
</reference>
<name>A0A4Y3VUT1_9ACTN</name>
<keyword evidence="12" id="KW-1185">Reference proteome</keyword>